<evidence type="ECO:0000256" key="1">
    <source>
        <dbReference type="ARBA" id="ARBA00022801"/>
    </source>
</evidence>
<dbReference type="SUPFAM" id="SSF53474">
    <property type="entry name" value="alpha/beta-Hydrolases"/>
    <property type="match status" value="1"/>
</dbReference>
<sequence length="352" mass="38914">MVFRPYIKHIHVYKTHLTTDLRLDVYLSTSNKGSNTPKPILLWFHGGYLVTGSRTAIPSWLLNHALAHGWTLVSPDYRVLPECTGFATTEDLISAYEWVAGSLNRLHPDCNGDPNQIILGGASAGGWCALVTALHFSSASSQEKNRIPRPKALWLLYPMSDIGNEKWAQRVSLPGATVDLAIAQNLLLEEIPRRIALGETSVGEDFPSSEEELQTRKRLPLLYAILEKGAFLDYLTGISGFGERLVSVGLENAVEDELAKRLFPLHWGLFGSDFPATVIVHGTADREVSCGESEKLVAKLQGNGVRVQYYPVRGADHVFDLELQECQQEGGEHEPSVILARSLQALQGYVDR</sequence>
<gene>
    <name evidence="3" type="ORF">N7498_002814</name>
</gene>
<dbReference type="GO" id="GO:0016787">
    <property type="term" value="F:hydrolase activity"/>
    <property type="evidence" value="ECO:0007669"/>
    <property type="project" value="UniProtKB-KW"/>
</dbReference>
<keyword evidence="4" id="KW-1185">Reference proteome</keyword>
<keyword evidence="1" id="KW-0378">Hydrolase</keyword>
<accession>A0A9W9TB91</accession>
<dbReference type="EMBL" id="JAPQKR010000005">
    <property type="protein sequence ID" value="KAJ5216407.1"/>
    <property type="molecule type" value="Genomic_DNA"/>
</dbReference>
<dbReference type="PANTHER" id="PTHR48081">
    <property type="entry name" value="AB HYDROLASE SUPERFAMILY PROTEIN C4A8.06C"/>
    <property type="match status" value="1"/>
</dbReference>
<dbReference type="Proteomes" id="UP001150904">
    <property type="component" value="Unassembled WGS sequence"/>
</dbReference>
<organism evidence="3 4">
    <name type="scientific">Penicillium cinerascens</name>
    <dbReference type="NCBI Taxonomy" id="70096"/>
    <lineage>
        <taxon>Eukaryota</taxon>
        <taxon>Fungi</taxon>
        <taxon>Dikarya</taxon>
        <taxon>Ascomycota</taxon>
        <taxon>Pezizomycotina</taxon>
        <taxon>Eurotiomycetes</taxon>
        <taxon>Eurotiomycetidae</taxon>
        <taxon>Eurotiales</taxon>
        <taxon>Aspergillaceae</taxon>
        <taxon>Penicillium</taxon>
    </lineage>
</organism>
<protein>
    <recommendedName>
        <fullName evidence="2">Alpha/beta hydrolase fold-3 domain-containing protein</fullName>
    </recommendedName>
</protein>
<dbReference type="GO" id="GO:0017000">
    <property type="term" value="P:antibiotic biosynthetic process"/>
    <property type="evidence" value="ECO:0007669"/>
    <property type="project" value="UniProtKB-ARBA"/>
</dbReference>
<dbReference type="PANTHER" id="PTHR48081:SF3">
    <property type="entry name" value="ALPHA_BETA HYDROLASE FOLD-3 DOMAIN-CONTAINING PROTEIN"/>
    <property type="match status" value="1"/>
</dbReference>
<reference evidence="3" key="1">
    <citation type="submission" date="2022-12" db="EMBL/GenBank/DDBJ databases">
        <authorList>
            <person name="Petersen C."/>
        </authorList>
    </citation>
    <scope>NUCLEOTIDE SEQUENCE</scope>
    <source>
        <strain evidence="3">IBT 15544</strain>
    </source>
</reference>
<dbReference type="InterPro" id="IPR050300">
    <property type="entry name" value="GDXG_lipolytic_enzyme"/>
</dbReference>
<dbReference type="AlphaFoldDB" id="A0A9W9TB91"/>
<dbReference type="GeneID" id="83177177"/>
<evidence type="ECO:0000259" key="2">
    <source>
        <dbReference type="Pfam" id="PF07859"/>
    </source>
</evidence>
<dbReference type="InterPro" id="IPR013094">
    <property type="entry name" value="AB_hydrolase_3"/>
</dbReference>
<proteinExistence type="predicted"/>
<dbReference type="Gene3D" id="3.40.50.1820">
    <property type="entry name" value="alpha/beta hydrolase"/>
    <property type="match status" value="1"/>
</dbReference>
<reference evidence="3" key="2">
    <citation type="journal article" date="2023" name="IMA Fungus">
        <title>Comparative genomic study of the Penicillium genus elucidates a diverse pangenome and 15 lateral gene transfer events.</title>
        <authorList>
            <person name="Petersen C."/>
            <person name="Sorensen T."/>
            <person name="Nielsen M.R."/>
            <person name="Sondergaard T.E."/>
            <person name="Sorensen J.L."/>
            <person name="Fitzpatrick D.A."/>
            <person name="Frisvad J.C."/>
            <person name="Nielsen K.L."/>
        </authorList>
    </citation>
    <scope>NUCLEOTIDE SEQUENCE</scope>
    <source>
        <strain evidence="3">IBT 15544</strain>
    </source>
</reference>
<feature type="domain" description="Alpha/beta hydrolase fold-3" evidence="2">
    <location>
        <begin position="41"/>
        <end position="169"/>
    </location>
</feature>
<comment type="caution">
    <text evidence="3">The sequence shown here is derived from an EMBL/GenBank/DDBJ whole genome shotgun (WGS) entry which is preliminary data.</text>
</comment>
<dbReference type="GO" id="GO:0072330">
    <property type="term" value="P:monocarboxylic acid biosynthetic process"/>
    <property type="evidence" value="ECO:0007669"/>
    <property type="project" value="UniProtKB-ARBA"/>
</dbReference>
<dbReference type="Pfam" id="PF07859">
    <property type="entry name" value="Abhydrolase_3"/>
    <property type="match status" value="1"/>
</dbReference>
<dbReference type="OrthoDB" id="19653at2759"/>
<dbReference type="InterPro" id="IPR029058">
    <property type="entry name" value="AB_hydrolase_fold"/>
</dbReference>
<evidence type="ECO:0000313" key="3">
    <source>
        <dbReference type="EMBL" id="KAJ5216407.1"/>
    </source>
</evidence>
<evidence type="ECO:0000313" key="4">
    <source>
        <dbReference type="Proteomes" id="UP001150904"/>
    </source>
</evidence>
<dbReference type="RefSeq" id="XP_058312220.1">
    <property type="nucleotide sequence ID" value="XM_058449876.1"/>
</dbReference>
<name>A0A9W9TB91_9EURO</name>